<geneLocation type="plasmid" evidence="4">
    <name>unnamed</name>
</geneLocation>
<dbReference type="PROSITE" id="PS50935">
    <property type="entry name" value="SSB"/>
    <property type="match status" value="1"/>
</dbReference>
<dbReference type="PANTHER" id="PTHR10302">
    <property type="entry name" value="SINGLE-STRANDED DNA-BINDING PROTEIN"/>
    <property type="match status" value="1"/>
</dbReference>
<dbReference type="Pfam" id="PF00436">
    <property type="entry name" value="SSB"/>
    <property type="match status" value="1"/>
</dbReference>
<dbReference type="GO" id="GO:0003697">
    <property type="term" value="F:single-stranded DNA binding"/>
    <property type="evidence" value="ECO:0007669"/>
    <property type="project" value="InterPro"/>
</dbReference>
<evidence type="ECO:0000256" key="1">
    <source>
        <dbReference type="ARBA" id="ARBA00023125"/>
    </source>
</evidence>
<evidence type="ECO:0000313" key="4">
    <source>
        <dbReference type="EMBL" id="XDI35150.1"/>
    </source>
</evidence>
<accession>A0AB39BNZ0</accession>
<sequence length="109" mass="12230">MSDINNIVLSGRLTADPQLHYVKKKNEQVPVCNFSIATEDKFGRTSFIPIIVWRNYGESVANYLEKGQEVIVSGSIYSRHDSKTGRTFIELHANEVKYGNKAGVSHDSI</sequence>
<keyword evidence="1 2" id="KW-0238">DNA-binding</keyword>
<protein>
    <recommendedName>
        <fullName evidence="2 3">Single-stranded DNA-binding protein</fullName>
    </recommendedName>
</protein>
<dbReference type="GO" id="GO:0006260">
    <property type="term" value="P:DNA replication"/>
    <property type="evidence" value="ECO:0007669"/>
    <property type="project" value="InterPro"/>
</dbReference>
<dbReference type="GO" id="GO:0009295">
    <property type="term" value="C:nucleoid"/>
    <property type="evidence" value="ECO:0007669"/>
    <property type="project" value="TreeGrafter"/>
</dbReference>
<dbReference type="NCBIfam" id="TIGR00621">
    <property type="entry name" value="ssb"/>
    <property type="match status" value="1"/>
</dbReference>
<gene>
    <name evidence="4" type="ORF">AB3N04_00055</name>
</gene>
<dbReference type="CDD" id="cd04496">
    <property type="entry name" value="SSB_OBF"/>
    <property type="match status" value="1"/>
</dbReference>
<reference evidence="4" key="1">
    <citation type="submission" date="2024-07" db="EMBL/GenBank/DDBJ databases">
        <title>Identification and characteristics of an arsenic-resistant bacterial isolate, which belongs to a novel species.</title>
        <authorList>
            <person name="Juszczyk A."/>
            <person name="Kowalczyk A."/>
            <person name="Was K."/>
            <person name="Kosowicz W."/>
            <person name="Budzyn A."/>
            <person name="Latowski D."/>
        </authorList>
    </citation>
    <scope>NUCLEOTIDE SEQUENCE</scope>
    <source>
        <strain evidence="4">As8PL</strain>
        <plasmid evidence="4">unnamed</plasmid>
    </source>
</reference>
<dbReference type="RefSeq" id="WP_368502767.1">
    <property type="nucleotide sequence ID" value="NZ_CP162550.1"/>
</dbReference>
<dbReference type="PIRSF" id="PIRSF002070">
    <property type="entry name" value="SSB"/>
    <property type="match status" value="1"/>
</dbReference>
<proteinExistence type="predicted"/>
<name>A0AB39BNZ0_9BACI</name>
<keyword evidence="4" id="KW-0614">Plasmid</keyword>
<organism evidence="4">
    <name type="scientific">Alkalihalophilus sp. As8PL</name>
    <dbReference type="NCBI Taxonomy" id="3237103"/>
    <lineage>
        <taxon>Bacteria</taxon>
        <taxon>Bacillati</taxon>
        <taxon>Bacillota</taxon>
        <taxon>Bacilli</taxon>
        <taxon>Bacillales</taxon>
        <taxon>Bacillaceae</taxon>
        <taxon>Alkalihalophilus</taxon>
    </lineage>
</organism>
<dbReference type="InterPro" id="IPR011344">
    <property type="entry name" value="ssDNA-bd"/>
</dbReference>
<dbReference type="InterPro" id="IPR012340">
    <property type="entry name" value="NA-bd_OB-fold"/>
</dbReference>
<evidence type="ECO:0000256" key="3">
    <source>
        <dbReference type="RuleBase" id="RU000524"/>
    </source>
</evidence>
<dbReference type="PANTHER" id="PTHR10302:SF27">
    <property type="entry name" value="SINGLE-STRANDED DNA-BINDING PROTEIN"/>
    <property type="match status" value="1"/>
</dbReference>
<dbReference type="SUPFAM" id="SSF50249">
    <property type="entry name" value="Nucleic acid-binding proteins"/>
    <property type="match status" value="1"/>
</dbReference>
<dbReference type="Gene3D" id="2.40.50.140">
    <property type="entry name" value="Nucleic acid-binding proteins"/>
    <property type="match status" value="1"/>
</dbReference>
<dbReference type="InterPro" id="IPR000424">
    <property type="entry name" value="Primosome_PriB/ssb"/>
</dbReference>
<evidence type="ECO:0000256" key="2">
    <source>
        <dbReference type="PIRNR" id="PIRNR002070"/>
    </source>
</evidence>
<dbReference type="EMBL" id="CP162550">
    <property type="protein sequence ID" value="XDI35150.1"/>
    <property type="molecule type" value="Genomic_DNA"/>
</dbReference>
<dbReference type="AlphaFoldDB" id="A0AB39BNZ0"/>